<dbReference type="EMBL" id="LR796316">
    <property type="protein sequence ID" value="CAB4136273.1"/>
    <property type="molecule type" value="Genomic_DNA"/>
</dbReference>
<gene>
    <name evidence="1" type="ORF">UFOVP302_45</name>
    <name evidence="2" type="ORF">UFOVP579_45</name>
</gene>
<organism evidence="1">
    <name type="scientific">uncultured Caudovirales phage</name>
    <dbReference type="NCBI Taxonomy" id="2100421"/>
    <lineage>
        <taxon>Viruses</taxon>
        <taxon>Duplodnaviria</taxon>
        <taxon>Heunggongvirae</taxon>
        <taxon>Uroviricota</taxon>
        <taxon>Caudoviricetes</taxon>
        <taxon>Peduoviridae</taxon>
        <taxon>Maltschvirus</taxon>
        <taxon>Maltschvirus maltsch</taxon>
    </lineage>
</organism>
<evidence type="ECO:0000313" key="1">
    <source>
        <dbReference type="EMBL" id="CAB4136273.1"/>
    </source>
</evidence>
<name>A0A6J5LST9_9CAUD</name>
<evidence type="ECO:0000313" key="2">
    <source>
        <dbReference type="EMBL" id="CAB4168744.1"/>
    </source>
</evidence>
<reference evidence="1" key="1">
    <citation type="submission" date="2020-04" db="EMBL/GenBank/DDBJ databases">
        <authorList>
            <person name="Chiriac C."/>
            <person name="Salcher M."/>
            <person name="Ghai R."/>
            <person name="Kavagutti S V."/>
        </authorList>
    </citation>
    <scope>NUCLEOTIDE SEQUENCE</scope>
</reference>
<proteinExistence type="predicted"/>
<protein>
    <submittedName>
        <fullName evidence="1">Uncharacterized protein</fullName>
    </submittedName>
</protein>
<accession>A0A6J5LST9</accession>
<sequence>MKKTIGRKPLPAGEKKQRVVLYLKPAEIKKLGGEEATKKLLLDTVNTKFHAKKNIPLC</sequence>
<dbReference type="EMBL" id="LR796829">
    <property type="protein sequence ID" value="CAB4168744.1"/>
    <property type="molecule type" value="Genomic_DNA"/>
</dbReference>